<feature type="transmembrane region" description="Helical" evidence="1">
    <location>
        <begin position="217"/>
        <end position="235"/>
    </location>
</feature>
<name>A0ABS1D9W3_9PROT</name>
<feature type="transmembrane region" description="Helical" evidence="1">
    <location>
        <begin position="241"/>
        <end position="259"/>
    </location>
</feature>
<sequence>MVVLVLLAALLPGRPAEARTGGPAIRCPDMAEPADAALARLRAAAAGALSVLPVEGSGAPTLGQLNILPANTDVRLVLPAADTGWQTEDPAVAVAIPKDAAGDKARGLTVVAASRAPDNALHLRVRLSEPLGGGFWTPHDLLVFGCTPGSPEIAFLARTRIAVSTLWPAAGAAIGAVLLLYLAADAAAARRLGKISLDPVQITAGVDGRGSISKLQILFFTLIVAGMLIYVLLRVGRLGDLSADVLLLLGISGVGGAAVKQASVLRRRVSAENWSWLKRQGWAAPPVQASWGDLVMEGTEFDVYRFQILIFSLIVGGALLFTGLFGLANFELPPALLGLLGLSQVVYLGGKVVSRPETVELNKAITNLRTRAGEVADKARGAAGGYDYSAIGETASLESAAGDVEHLTRTVFGGAVPGLRARKAHELV</sequence>
<reference evidence="2 3" key="1">
    <citation type="journal article" date="2020" name="Microorganisms">
        <title>Osmotic Adaptation and Compatible Solute Biosynthesis of Phototrophic Bacteria as Revealed from Genome Analyses.</title>
        <authorList>
            <person name="Imhoff J.F."/>
            <person name="Rahn T."/>
            <person name="Kunzel S."/>
            <person name="Keller A."/>
            <person name="Neulinger S.C."/>
        </authorList>
    </citation>
    <scope>NUCLEOTIDE SEQUENCE [LARGE SCALE GENOMIC DNA]</scope>
    <source>
        <strain evidence="2 3">DSM 9895</strain>
    </source>
</reference>
<keyword evidence="1" id="KW-0472">Membrane</keyword>
<proteinExistence type="predicted"/>
<evidence type="ECO:0000313" key="3">
    <source>
        <dbReference type="Proteomes" id="UP001296873"/>
    </source>
</evidence>
<accession>A0ABS1D9W3</accession>
<dbReference type="Proteomes" id="UP001296873">
    <property type="component" value="Unassembled WGS sequence"/>
</dbReference>
<evidence type="ECO:0000256" key="1">
    <source>
        <dbReference type="SAM" id="Phobius"/>
    </source>
</evidence>
<keyword evidence="1" id="KW-0812">Transmembrane</keyword>
<keyword evidence="3" id="KW-1185">Reference proteome</keyword>
<evidence type="ECO:0000313" key="2">
    <source>
        <dbReference type="EMBL" id="MBK1667170.1"/>
    </source>
</evidence>
<comment type="caution">
    <text evidence="2">The sequence shown here is derived from an EMBL/GenBank/DDBJ whole genome shotgun (WGS) entry which is preliminary data.</text>
</comment>
<feature type="transmembrane region" description="Helical" evidence="1">
    <location>
        <begin position="166"/>
        <end position="184"/>
    </location>
</feature>
<dbReference type="EMBL" id="NRRL01000004">
    <property type="protein sequence ID" value="MBK1667170.1"/>
    <property type="molecule type" value="Genomic_DNA"/>
</dbReference>
<organism evidence="2 3">
    <name type="scientific">Rhodovibrio sodomensis</name>
    <dbReference type="NCBI Taxonomy" id="1088"/>
    <lineage>
        <taxon>Bacteria</taxon>
        <taxon>Pseudomonadati</taxon>
        <taxon>Pseudomonadota</taxon>
        <taxon>Alphaproteobacteria</taxon>
        <taxon>Rhodospirillales</taxon>
        <taxon>Rhodovibrionaceae</taxon>
        <taxon>Rhodovibrio</taxon>
    </lineage>
</organism>
<feature type="transmembrane region" description="Helical" evidence="1">
    <location>
        <begin position="306"/>
        <end position="328"/>
    </location>
</feature>
<gene>
    <name evidence="2" type="ORF">CKO28_03815</name>
</gene>
<protein>
    <submittedName>
        <fullName evidence="2">Uncharacterized protein</fullName>
    </submittedName>
</protein>
<keyword evidence="1" id="KW-1133">Transmembrane helix</keyword>